<dbReference type="EMBL" id="JAEPRQ010000002">
    <property type="protein sequence ID" value="MBK4216108.1"/>
    <property type="molecule type" value="Genomic_DNA"/>
</dbReference>
<dbReference type="RefSeq" id="WP_200685662.1">
    <property type="nucleotide sequence ID" value="NZ_JAEPRQ010000002.1"/>
</dbReference>
<sequence length="87" mass="9399">MIAHLIFDQPEPPTGRIHALSRAAKIGAVYPLGDGRATWWCYVTEQRGEAKSAEAAKAALAGAFGQWMERAGVAQTAAIAEDQRELF</sequence>
<keyword evidence="2" id="KW-1185">Reference proteome</keyword>
<proteinExistence type="predicted"/>
<dbReference type="AlphaFoldDB" id="A0A934W0A0"/>
<evidence type="ECO:0000313" key="1">
    <source>
        <dbReference type="EMBL" id="MBK4216108.1"/>
    </source>
</evidence>
<gene>
    <name evidence="1" type="ORF">JJJ17_09240</name>
</gene>
<accession>A0A934W0A0</accession>
<dbReference type="Gene3D" id="3.30.9.30">
    <property type="match status" value="1"/>
</dbReference>
<reference evidence="1" key="1">
    <citation type="submission" date="2021-01" db="EMBL/GenBank/DDBJ databases">
        <title>Paracoccus amoyensis sp. nov., isolated from the surface seawater along the coast of Xiamen Island, China.</title>
        <authorList>
            <person name="Lyu L."/>
        </authorList>
    </citation>
    <scope>NUCLEOTIDE SEQUENCE</scope>
    <source>
        <strain evidence="1">MJ17</strain>
    </source>
</reference>
<protein>
    <submittedName>
        <fullName evidence="1">Uncharacterized protein</fullName>
    </submittedName>
</protein>
<name>A0A934W0A0_9RHOB</name>
<organism evidence="1 2">
    <name type="scientific">Paracoccus caeni</name>
    <dbReference type="NCBI Taxonomy" id="657651"/>
    <lineage>
        <taxon>Bacteria</taxon>
        <taxon>Pseudomonadati</taxon>
        <taxon>Pseudomonadota</taxon>
        <taxon>Alphaproteobacteria</taxon>
        <taxon>Rhodobacterales</taxon>
        <taxon>Paracoccaceae</taxon>
        <taxon>Paracoccus</taxon>
    </lineage>
</organism>
<comment type="caution">
    <text evidence="1">The sequence shown here is derived from an EMBL/GenBank/DDBJ whole genome shotgun (WGS) entry which is preliminary data.</text>
</comment>
<evidence type="ECO:0000313" key="2">
    <source>
        <dbReference type="Proteomes" id="UP000640485"/>
    </source>
</evidence>
<dbReference type="Proteomes" id="UP000640485">
    <property type="component" value="Unassembled WGS sequence"/>
</dbReference>